<protein>
    <submittedName>
        <fullName evidence="5">IucA/IucC family protein</fullName>
    </submittedName>
</protein>
<feature type="domain" description="Aerobactin siderophore biosynthesis IucA/IucC-like C-terminal" evidence="4">
    <location>
        <begin position="449"/>
        <end position="615"/>
    </location>
</feature>
<proteinExistence type="inferred from homology"/>
<evidence type="ECO:0000256" key="2">
    <source>
        <dbReference type="ARBA" id="ARBA00007832"/>
    </source>
</evidence>
<comment type="caution">
    <text evidence="5">The sequence shown here is derived from an EMBL/GenBank/DDBJ whole genome shotgun (WGS) entry which is preliminary data.</text>
</comment>
<dbReference type="InterPro" id="IPR007310">
    <property type="entry name" value="Aerobactin_biosyn_IucA/IucC_N"/>
</dbReference>
<evidence type="ECO:0000259" key="4">
    <source>
        <dbReference type="Pfam" id="PF06276"/>
    </source>
</evidence>
<evidence type="ECO:0000313" key="5">
    <source>
        <dbReference type="EMBL" id="MDO3676492.1"/>
    </source>
</evidence>
<dbReference type="PANTHER" id="PTHR34384:SF5">
    <property type="entry name" value="L-2,3-DIAMINOPROPANOATE--CITRATE LIGASE"/>
    <property type="match status" value="1"/>
</dbReference>
<accession>A0ABT8V7Q4</accession>
<evidence type="ECO:0000259" key="3">
    <source>
        <dbReference type="Pfam" id="PF04183"/>
    </source>
</evidence>
<keyword evidence="6" id="KW-1185">Reference proteome</keyword>
<dbReference type="RefSeq" id="WP_302877517.1">
    <property type="nucleotide sequence ID" value="NZ_JAUMKJ010000005.1"/>
</dbReference>
<comment type="similarity">
    <text evidence="2">Belongs to the IucA/IucC family.</text>
</comment>
<organism evidence="5 6">
    <name type="scientific">Paenibacillus ehimensis</name>
    <dbReference type="NCBI Taxonomy" id="79264"/>
    <lineage>
        <taxon>Bacteria</taxon>
        <taxon>Bacillati</taxon>
        <taxon>Bacillota</taxon>
        <taxon>Bacilli</taxon>
        <taxon>Bacillales</taxon>
        <taxon>Paenibacillaceae</taxon>
        <taxon>Paenibacillus</taxon>
    </lineage>
</organism>
<dbReference type="EMBL" id="JAUMKJ010000005">
    <property type="protein sequence ID" value="MDO3676492.1"/>
    <property type="molecule type" value="Genomic_DNA"/>
</dbReference>
<gene>
    <name evidence="5" type="ORF">Q3C12_05720</name>
</gene>
<sequence length="632" mass="69865">MLYKQELAAEAAGDCRRLAEHAALRALLNSYLRETGIFDPRLSAGKIGQGTTAGTKGPGGAGLHKILGDDQTGGEAFIVLLAATGTRIAGLIEYYSRLGQHNYGTRFYLASGDDFAEDSFAPAETGRLIAALLAELSFREPGTGSGSRCREMHEQVENSIRRSTLYLERALAREAAAGPQPLNYIRSEQSLLFGHPFHPTPKSSHGFEDRELERYAPELGASFSLHYMAVADELLREEWIGEKCNAGADVLKTASRILGNKLSGYKLLPLHPWQKGYLAGQSVVRRLLRQGQLVDLGAIGPVVYPTSSVRTVWDPKAGMFYKLPLHVRITNFIRENTAEQLRRTMDAALLLRRAMEERPGGTDVVDGMRILAETGYRTVDVGVTDAAQRERLAASFAVVYRQADALTGAEQAGCFVVAGLLETPPGHEEPLLFAAVRQTGGGRLPDWNEWLARYLSLSLLPLLRLYAETGISLEAHVQNSLLSLEQGWPARYYVRDLEGVSVNRDKAAARGWTPRIVPVDSPVLYEDAEAWLRLQYYFVVNHLGALIHAIGRFTETDEAVYWSAARKVLQEERARCDNDGRPADGLRRYVDDLLTGPELPAKANFISRFHQRGESPDYVRIPNPIYECGGSR</sequence>
<reference evidence="5" key="1">
    <citation type="submission" date="2023-07" db="EMBL/GenBank/DDBJ databases">
        <authorList>
            <person name="Aktuganov G."/>
            <person name="Boyko T."/>
            <person name="Delegan Y."/>
            <person name="Galimzianova N."/>
            <person name="Gilvanova E."/>
            <person name="Korobov V."/>
            <person name="Kuzmina L."/>
            <person name="Melentiev A."/>
            <person name="Milman P."/>
            <person name="Ryabova A."/>
            <person name="Stupak E."/>
            <person name="Yasakov T."/>
            <person name="Zharikova N."/>
            <person name="Zhurenko E."/>
        </authorList>
    </citation>
    <scope>NUCLEOTIDE SEQUENCE</scope>
    <source>
        <strain evidence="5">IB-739</strain>
    </source>
</reference>
<dbReference type="Pfam" id="PF06276">
    <property type="entry name" value="FhuF"/>
    <property type="match status" value="1"/>
</dbReference>
<evidence type="ECO:0000313" key="6">
    <source>
        <dbReference type="Proteomes" id="UP001168883"/>
    </source>
</evidence>
<dbReference type="InterPro" id="IPR037455">
    <property type="entry name" value="LucA/IucC-like"/>
</dbReference>
<name>A0ABT8V7Q4_9BACL</name>
<comment type="pathway">
    <text evidence="1">Siderophore biosynthesis.</text>
</comment>
<dbReference type="Proteomes" id="UP001168883">
    <property type="component" value="Unassembled WGS sequence"/>
</dbReference>
<feature type="domain" description="Aerobactin siderophore biosynthesis IucA/IucC N-terminal" evidence="3">
    <location>
        <begin position="184"/>
        <end position="420"/>
    </location>
</feature>
<dbReference type="PANTHER" id="PTHR34384">
    <property type="entry name" value="L-2,3-DIAMINOPROPANOATE--CITRATE LIGASE"/>
    <property type="match status" value="1"/>
</dbReference>
<dbReference type="Pfam" id="PF04183">
    <property type="entry name" value="IucA_IucC"/>
    <property type="match status" value="1"/>
</dbReference>
<evidence type="ECO:0000256" key="1">
    <source>
        <dbReference type="ARBA" id="ARBA00004924"/>
    </source>
</evidence>
<dbReference type="Gene3D" id="6.10.250.3370">
    <property type="match status" value="1"/>
</dbReference>
<dbReference type="InterPro" id="IPR022770">
    <property type="entry name" value="IucA/IucC-like_C"/>
</dbReference>
<dbReference type="Gene3D" id="1.10.510.40">
    <property type="match status" value="1"/>
</dbReference>